<accession>A0AA96WV90</accession>
<dbReference type="Pfam" id="PF18506">
    <property type="entry name" value="RelB-like"/>
    <property type="match status" value="1"/>
</dbReference>
<dbReference type="InterPro" id="IPR049537">
    <property type="entry name" value="RelB-like"/>
</dbReference>
<dbReference type="RefSeq" id="WP_316427551.1">
    <property type="nucleotide sequence ID" value="NZ_CP130144.1"/>
</dbReference>
<proteinExistence type="predicted"/>
<organism evidence="1">
    <name type="scientific">Leptolyngbya boryana CZ1</name>
    <dbReference type="NCBI Taxonomy" id="3060204"/>
    <lineage>
        <taxon>Bacteria</taxon>
        <taxon>Bacillati</taxon>
        <taxon>Cyanobacteriota</taxon>
        <taxon>Cyanophyceae</taxon>
        <taxon>Leptolyngbyales</taxon>
        <taxon>Leptolyngbyaceae</taxon>
        <taxon>Leptolyngbya group</taxon>
        <taxon>Leptolyngbya</taxon>
    </lineage>
</organism>
<gene>
    <name evidence="1" type="ORF">Q2T42_00905</name>
</gene>
<dbReference type="AlphaFoldDB" id="A0AA96WV90"/>
<protein>
    <submittedName>
        <fullName evidence="1">Uncharacterized protein</fullName>
    </submittedName>
</protein>
<evidence type="ECO:0000313" key="1">
    <source>
        <dbReference type="EMBL" id="WNZ46395.1"/>
    </source>
</evidence>
<name>A0AA96WV90_LEPBY</name>
<reference evidence="1" key="1">
    <citation type="journal article" date="2023" name="Plants (Basel)">
        <title>Genomic Analysis of Leptolyngbya boryana CZ1 Reveals Efficient Carbon Fixation Modules.</title>
        <authorList>
            <person name="Bai X."/>
            <person name="Wang H."/>
            <person name="Cheng W."/>
            <person name="Wang J."/>
            <person name="Ma M."/>
            <person name="Hu H."/>
            <person name="Song Z."/>
            <person name="Ma H."/>
            <person name="Fan Y."/>
            <person name="Du C."/>
            <person name="Xu J."/>
        </authorList>
    </citation>
    <scope>NUCLEOTIDE SEQUENCE</scope>
    <source>
        <strain evidence="1">CZ1</strain>
    </source>
</reference>
<sequence>MLDVDKQYVYNEQGEAIAVQIPLEQFRQIEQLLSNVPQPISQNESDQPEAELEYVNGILVIKSQGTKIPASIVDDMREERIRELGGW</sequence>
<reference evidence="1" key="2">
    <citation type="submission" date="2023-07" db="EMBL/GenBank/DDBJ databases">
        <authorList>
            <person name="Bai X.-H."/>
            <person name="Wang H.-H."/>
            <person name="Wang J."/>
            <person name="Ma M.-Y."/>
            <person name="Hu H.-H."/>
            <person name="Song Z.-L."/>
            <person name="Ma H.-G."/>
            <person name="Fan Y."/>
            <person name="Du C.-Y."/>
            <person name="Xu J.-C."/>
        </authorList>
    </citation>
    <scope>NUCLEOTIDE SEQUENCE</scope>
    <source>
        <strain evidence="1">CZ1</strain>
    </source>
</reference>
<dbReference type="EMBL" id="CP130144">
    <property type="protein sequence ID" value="WNZ46395.1"/>
    <property type="molecule type" value="Genomic_DNA"/>
</dbReference>